<dbReference type="Gene3D" id="1.10.1200.10">
    <property type="entry name" value="ACP-like"/>
    <property type="match status" value="1"/>
</dbReference>
<feature type="domain" description="Carrier" evidence="1">
    <location>
        <begin position="1"/>
        <end position="77"/>
    </location>
</feature>
<dbReference type="InterPro" id="IPR009081">
    <property type="entry name" value="PP-bd_ACP"/>
</dbReference>
<dbReference type="RefSeq" id="WP_094219039.1">
    <property type="nucleotide sequence ID" value="NZ_MCGQ01000022.1"/>
</dbReference>
<evidence type="ECO:0000313" key="2">
    <source>
        <dbReference type="EMBL" id="OXY92786.1"/>
    </source>
</evidence>
<dbReference type="Proteomes" id="UP000215483">
    <property type="component" value="Unassembled WGS sequence"/>
</dbReference>
<dbReference type="OrthoDB" id="2455700at2"/>
<gene>
    <name evidence="2" type="ORF">BEK98_25215</name>
</gene>
<name>A0A233SAT3_STRDA</name>
<proteinExistence type="predicted"/>
<organism evidence="2 3">
    <name type="scientific">Streptomyces diastatochromogenes</name>
    <dbReference type="NCBI Taxonomy" id="42236"/>
    <lineage>
        <taxon>Bacteria</taxon>
        <taxon>Bacillati</taxon>
        <taxon>Actinomycetota</taxon>
        <taxon>Actinomycetes</taxon>
        <taxon>Kitasatosporales</taxon>
        <taxon>Streptomycetaceae</taxon>
        <taxon>Streptomyces</taxon>
    </lineage>
</organism>
<keyword evidence="3" id="KW-1185">Reference proteome</keyword>
<dbReference type="SUPFAM" id="SSF47336">
    <property type="entry name" value="ACP-like"/>
    <property type="match status" value="1"/>
</dbReference>
<dbReference type="PROSITE" id="PS50075">
    <property type="entry name" value="CARRIER"/>
    <property type="match status" value="1"/>
</dbReference>
<dbReference type="InterPro" id="IPR036736">
    <property type="entry name" value="ACP-like_sf"/>
</dbReference>
<dbReference type="AlphaFoldDB" id="A0A233SAT3"/>
<reference evidence="2 3" key="1">
    <citation type="submission" date="2016-07" db="EMBL/GenBank/DDBJ databases">
        <title>Draft genome of Streptomyces diastatochromogenes.</title>
        <authorList>
            <person name="Podduturi R."/>
            <person name="Lukassen M.B."/>
            <person name="Clausen N."/>
            <person name="Nielsen J.L."/>
            <person name="Jorgensen N.O."/>
        </authorList>
    </citation>
    <scope>NUCLEOTIDE SEQUENCE [LARGE SCALE GENOMIC DNA]</scope>
    <source>
        <strain evidence="2 3">DSM 40608</strain>
    </source>
</reference>
<dbReference type="Pfam" id="PF00550">
    <property type="entry name" value="PP-binding"/>
    <property type="match status" value="1"/>
</dbReference>
<accession>A0A233SAT3</accession>
<protein>
    <submittedName>
        <fullName evidence="2">Phosphopantetheine attachment domain protein</fullName>
    </submittedName>
</protein>
<comment type="caution">
    <text evidence="2">The sequence shown here is derived from an EMBL/GenBank/DDBJ whole genome shotgun (WGS) entry which is preliminary data.</text>
</comment>
<evidence type="ECO:0000313" key="3">
    <source>
        <dbReference type="Proteomes" id="UP000215483"/>
    </source>
</evidence>
<evidence type="ECO:0000259" key="1">
    <source>
        <dbReference type="PROSITE" id="PS50075"/>
    </source>
</evidence>
<sequence>MPESLTLENFRADLAEFLYLRPDEVDLDESPLDAGLDSLRIVTLLERWQAAGADVSFVDLAERTSFAQWWQLLTERQGGAARADT</sequence>
<dbReference type="EMBL" id="MCGQ01000022">
    <property type="protein sequence ID" value="OXY92786.1"/>
    <property type="molecule type" value="Genomic_DNA"/>
</dbReference>